<sequence>MMNWYRFGSLPHSLKIITFFGTLSIMIAMSSAEYQRGGIGLVWTTSLLALISNIAMILIILLEIEVLLTPPKLRMFSWNFMEACYSIIFAVLFFISVFICINASSFGSTTAFSVSGFFCFCNFMVYLFTIVYNLQQWMKEMRIESGEHTAASSYSAAPRYGA</sequence>
<accession>A0AC35G632</accession>
<dbReference type="Proteomes" id="UP000887580">
    <property type="component" value="Unplaced"/>
</dbReference>
<dbReference type="WBParaSite" id="PS1159_v2.g23785.t1">
    <property type="protein sequence ID" value="PS1159_v2.g23785.t1"/>
    <property type="gene ID" value="PS1159_v2.g23785"/>
</dbReference>
<reference evidence="2" key="1">
    <citation type="submission" date="2022-11" db="UniProtKB">
        <authorList>
            <consortium name="WormBaseParasite"/>
        </authorList>
    </citation>
    <scope>IDENTIFICATION</scope>
</reference>
<organism evidence="1 2">
    <name type="scientific">Panagrolaimus sp. PS1159</name>
    <dbReference type="NCBI Taxonomy" id="55785"/>
    <lineage>
        <taxon>Eukaryota</taxon>
        <taxon>Metazoa</taxon>
        <taxon>Ecdysozoa</taxon>
        <taxon>Nematoda</taxon>
        <taxon>Chromadorea</taxon>
        <taxon>Rhabditida</taxon>
        <taxon>Tylenchina</taxon>
        <taxon>Panagrolaimomorpha</taxon>
        <taxon>Panagrolaimoidea</taxon>
        <taxon>Panagrolaimidae</taxon>
        <taxon>Panagrolaimus</taxon>
    </lineage>
</organism>
<evidence type="ECO:0000313" key="1">
    <source>
        <dbReference type="Proteomes" id="UP000887580"/>
    </source>
</evidence>
<name>A0AC35G632_9BILA</name>
<proteinExistence type="predicted"/>
<evidence type="ECO:0000313" key="2">
    <source>
        <dbReference type="WBParaSite" id="PS1159_v2.g23785.t1"/>
    </source>
</evidence>
<protein>
    <submittedName>
        <fullName evidence="2">MARVEL domain-containing protein</fullName>
    </submittedName>
</protein>